<dbReference type="OrthoDB" id="191686at2759"/>
<keyword evidence="3" id="KW-1185">Reference proteome</keyword>
<dbReference type="InterPro" id="IPR018247">
    <property type="entry name" value="EF_Hand_1_Ca_BS"/>
</dbReference>
<dbReference type="InterPro" id="IPR011992">
    <property type="entry name" value="EF-hand-dom_pair"/>
</dbReference>
<dbReference type="SUPFAM" id="SSF47473">
    <property type="entry name" value="EF-hand"/>
    <property type="match status" value="1"/>
</dbReference>
<name>A0A6J2T2D6_DROLE</name>
<gene>
    <name evidence="4" type="primary">LOC115621552</name>
</gene>
<organism evidence="3 4">
    <name type="scientific">Drosophila lebanonensis</name>
    <name type="common">Fruit fly</name>
    <name type="synonym">Scaptodrosophila lebanonensis</name>
    <dbReference type="NCBI Taxonomy" id="7225"/>
    <lineage>
        <taxon>Eukaryota</taxon>
        <taxon>Metazoa</taxon>
        <taxon>Ecdysozoa</taxon>
        <taxon>Arthropoda</taxon>
        <taxon>Hexapoda</taxon>
        <taxon>Insecta</taxon>
        <taxon>Pterygota</taxon>
        <taxon>Neoptera</taxon>
        <taxon>Endopterygota</taxon>
        <taxon>Diptera</taxon>
        <taxon>Brachycera</taxon>
        <taxon>Muscomorpha</taxon>
        <taxon>Ephydroidea</taxon>
        <taxon>Drosophilidae</taxon>
        <taxon>Scaptodrosophila</taxon>
    </lineage>
</organism>
<feature type="domain" description="EF-hand" evidence="2">
    <location>
        <begin position="152"/>
        <end position="187"/>
    </location>
</feature>
<dbReference type="InterPro" id="IPR002048">
    <property type="entry name" value="EF_hand_dom"/>
</dbReference>
<reference evidence="4" key="1">
    <citation type="submission" date="2025-08" db="UniProtKB">
        <authorList>
            <consortium name="RefSeq"/>
        </authorList>
    </citation>
    <scope>IDENTIFICATION</scope>
    <source>
        <strain evidence="4">11010-0011.00</strain>
        <tissue evidence="4">Whole body</tissue>
    </source>
</reference>
<dbReference type="RefSeq" id="XP_030371081.1">
    <property type="nucleotide sequence ID" value="XM_030515221.1"/>
</dbReference>
<sequence length="221" mass="25392">MKLDSTLNDREDMRFKTLFHRQIVEIARHMPFSETEVSSILMVYYKFAKGHGKPGRNISLEQFINMIGFFQQYYDFDQANRIATVAANGGKAMTAMDFVNFMYIITTDDLEAKIDFAYKVYDKADKGINRFVVTSAVTKFFTVGDDDELNELRKDMADFLILKFDLDRDGVITFDEYKTVVMRNPALLEFLGPIFPSTGTRQLIAYCTAITSLIPELRAQV</sequence>
<dbReference type="PROSITE" id="PS50222">
    <property type="entry name" value="EF_HAND_2"/>
    <property type="match status" value="1"/>
</dbReference>
<dbReference type="Gene3D" id="1.10.238.10">
    <property type="entry name" value="EF-hand"/>
    <property type="match status" value="1"/>
</dbReference>
<protein>
    <submittedName>
        <fullName evidence="4">EF-hand calcium-binding domain-containing protein 1</fullName>
    </submittedName>
</protein>
<keyword evidence="1" id="KW-0106">Calcium</keyword>
<evidence type="ECO:0000259" key="2">
    <source>
        <dbReference type="PROSITE" id="PS50222"/>
    </source>
</evidence>
<evidence type="ECO:0000313" key="3">
    <source>
        <dbReference type="Proteomes" id="UP000504634"/>
    </source>
</evidence>
<accession>A0A6J2T2D6</accession>
<evidence type="ECO:0000256" key="1">
    <source>
        <dbReference type="ARBA" id="ARBA00022837"/>
    </source>
</evidence>
<dbReference type="PROSITE" id="PS00018">
    <property type="entry name" value="EF_HAND_1"/>
    <property type="match status" value="1"/>
</dbReference>
<dbReference type="GeneID" id="115621552"/>
<dbReference type="GO" id="GO:0005509">
    <property type="term" value="F:calcium ion binding"/>
    <property type="evidence" value="ECO:0007669"/>
    <property type="project" value="InterPro"/>
</dbReference>
<dbReference type="AlphaFoldDB" id="A0A6J2T2D6"/>
<evidence type="ECO:0000313" key="4">
    <source>
        <dbReference type="RefSeq" id="XP_030371081.1"/>
    </source>
</evidence>
<dbReference type="Proteomes" id="UP000504634">
    <property type="component" value="Unplaced"/>
</dbReference>
<proteinExistence type="predicted"/>